<comment type="subcellular location">
    <subcellularLocation>
        <location evidence="1">Secreted</location>
    </subcellularLocation>
</comment>
<feature type="chain" id="PRO_5040851344" evidence="8">
    <location>
        <begin position="23"/>
        <end position="374"/>
    </location>
</feature>
<organism evidence="9 10">
    <name type="scientific">Hibiscus trionum</name>
    <name type="common">Flower of an hour</name>
    <dbReference type="NCBI Taxonomy" id="183268"/>
    <lineage>
        <taxon>Eukaryota</taxon>
        <taxon>Viridiplantae</taxon>
        <taxon>Streptophyta</taxon>
        <taxon>Embryophyta</taxon>
        <taxon>Tracheophyta</taxon>
        <taxon>Spermatophyta</taxon>
        <taxon>Magnoliopsida</taxon>
        <taxon>eudicotyledons</taxon>
        <taxon>Gunneridae</taxon>
        <taxon>Pentapetalae</taxon>
        <taxon>rosids</taxon>
        <taxon>malvids</taxon>
        <taxon>Malvales</taxon>
        <taxon>Malvaceae</taxon>
        <taxon>Malvoideae</taxon>
        <taxon>Hibiscus</taxon>
    </lineage>
</organism>
<sequence>MNAMNCILNLFLFLQIVSLGSADVVAVPPFNISKESILKYLSLDNITFDLPALYVFGDNFVDAGNNNYLHIPEIQSNYSPYGIDFGEKPTGRYTNGRTVADFIAQFVGLPFPPPVLSLSKQDKRVPQTGLNYASGYTGIYEIYENQYDPMLALRAQVEMFNKTTKKLQRQFGSKQSFSNYMSESLFFINAISFDLDEAWGGLDYVYGDYYYSQLILKDFSTHLQTLYRLGARKIVVNNALPIGCQPHLNKGGDCYIGGNERALFFNPMLSNFTKDLRSKLPGLQLVLVDLYKIFDDVFKSPASYGFTNVKSPCCSTSDLNDQCIPNAELCNDRSSYVFFDAINPTESMHFLWARRLLKDSSVSYPINLIQLIQS</sequence>
<keyword evidence="7" id="KW-0443">Lipid metabolism</keyword>
<feature type="signal peptide" evidence="8">
    <location>
        <begin position="1"/>
        <end position="22"/>
    </location>
</feature>
<dbReference type="AlphaFoldDB" id="A0A9W7HNL5"/>
<dbReference type="GO" id="GO:0005576">
    <property type="term" value="C:extracellular region"/>
    <property type="evidence" value="ECO:0007669"/>
    <property type="project" value="UniProtKB-SubCell"/>
</dbReference>
<keyword evidence="4 8" id="KW-0732">Signal</keyword>
<evidence type="ECO:0000256" key="7">
    <source>
        <dbReference type="ARBA" id="ARBA00023098"/>
    </source>
</evidence>
<evidence type="ECO:0000256" key="3">
    <source>
        <dbReference type="ARBA" id="ARBA00022525"/>
    </source>
</evidence>
<dbReference type="Pfam" id="PF00657">
    <property type="entry name" value="Lipase_GDSL"/>
    <property type="match status" value="1"/>
</dbReference>
<dbReference type="InterPro" id="IPR036514">
    <property type="entry name" value="SGNH_hydro_sf"/>
</dbReference>
<evidence type="ECO:0000256" key="2">
    <source>
        <dbReference type="ARBA" id="ARBA00008668"/>
    </source>
</evidence>
<comment type="caution">
    <text evidence="9">The sequence shown here is derived from an EMBL/GenBank/DDBJ whole genome shotgun (WGS) entry which is preliminary data.</text>
</comment>
<proteinExistence type="inferred from homology"/>
<evidence type="ECO:0000256" key="4">
    <source>
        <dbReference type="ARBA" id="ARBA00022729"/>
    </source>
</evidence>
<dbReference type="PANTHER" id="PTHR45650">
    <property type="entry name" value="GDSL-LIKE LIPASE/ACYLHYDROLASE-RELATED"/>
    <property type="match status" value="1"/>
</dbReference>
<dbReference type="Proteomes" id="UP001165190">
    <property type="component" value="Unassembled WGS sequence"/>
</dbReference>
<dbReference type="InterPro" id="IPR051238">
    <property type="entry name" value="GDSL_esterase/lipase"/>
</dbReference>
<evidence type="ECO:0000256" key="5">
    <source>
        <dbReference type="ARBA" id="ARBA00022801"/>
    </source>
</evidence>
<comment type="similarity">
    <text evidence="2">Belongs to the 'GDSL' lipolytic enzyme family.</text>
</comment>
<dbReference type="EMBL" id="BSYR01000017">
    <property type="protein sequence ID" value="GMI80142.1"/>
    <property type="molecule type" value="Genomic_DNA"/>
</dbReference>
<dbReference type="OrthoDB" id="1530612at2759"/>
<keyword evidence="5" id="KW-0378">Hydrolase</keyword>
<evidence type="ECO:0000256" key="1">
    <source>
        <dbReference type="ARBA" id="ARBA00004613"/>
    </source>
</evidence>
<gene>
    <name evidence="9" type="ORF">HRI_001683500</name>
</gene>
<dbReference type="InterPro" id="IPR035669">
    <property type="entry name" value="SGNH_plant_lipase-like"/>
</dbReference>
<dbReference type="PANTHER" id="PTHR45650:SF24">
    <property type="entry name" value="GDSL ESTERASE_LIPASE 7-LIKE"/>
    <property type="match status" value="1"/>
</dbReference>
<evidence type="ECO:0000256" key="8">
    <source>
        <dbReference type="SAM" id="SignalP"/>
    </source>
</evidence>
<evidence type="ECO:0000313" key="10">
    <source>
        <dbReference type="Proteomes" id="UP001165190"/>
    </source>
</evidence>
<keyword evidence="3" id="KW-0964">Secreted</keyword>
<accession>A0A9W7HNL5</accession>
<dbReference type="Gene3D" id="3.40.50.1110">
    <property type="entry name" value="SGNH hydrolase"/>
    <property type="match status" value="1"/>
</dbReference>
<dbReference type="GO" id="GO:0016042">
    <property type="term" value="P:lipid catabolic process"/>
    <property type="evidence" value="ECO:0007669"/>
    <property type="project" value="UniProtKB-KW"/>
</dbReference>
<evidence type="ECO:0000313" key="9">
    <source>
        <dbReference type="EMBL" id="GMI80142.1"/>
    </source>
</evidence>
<reference evidence="9" key="1">
    <citation type="submission" date="2023-05" db="EMBL/GenBank/DDBJ databases">
        <title>Genome and transcriptome analyses reveal genes involved in the formation of fine ridges on petal epidermal cells in Hibiscus trionum.</title>
        <authorList>
            <person name="Koshimizu S."/>
            <person name="Masuda S."/>
            <person name="Ishii T."/>
            <person name="Shirasu K."/>
            <person name="Hoshino A."/>
            <person name="Arita M."/>
        </authorList>
    </citation>
    <scope>NUCLEOTIDE SEQUENCE</scope>
    <source>
        <strain evidence="9">Hamamatsu line</strain>
    </source>
</reference>
<dbReference type="GO" id="GO:0016788">
    <property type="term" value="F:hydrolase activity, acting on ester bonds"/>
    <property type="evidence" value="ECO:0007669"/>
    <property type="project" value="InterPro"/>
</dbReference>
<keyword evidence="6" id="KW-0442">Lipid degradation</keyword>
<keyword evidence="10" id="KW-1185">Reference proteome</keyword>
<name>A0A9W7HNL5_HIBTR</name>
<protein>
    <submittedName>
        <fullName evidence="9">GDSL-motif lipase 7</fullName>
    </submittedName>
</protein>
<dbReference type="InterPro" id="IPR001087">
    <property type="entry name" value="GDSL"/>
</dbReference>
<evidence type="ECO:0000256" key="6">
    <source>
        <dbReference type="ARBA" id="ARBA00022963"/>
    </source>
</evidence>
<dbReference type="CDD" id="cd01837">
    <property type="entry name" value="SGNH_plant_lipase_like"/>
    <property type="match status" value="1"/>
</dbReference>